<evidence type="ECO:0008006" key="10">
    <source>
        <dbReference type="Google" id="ProtNLM"/>
    </source>
</evidence>
<keyword evidence="5" id="KW-0067">ATP-binding</keyword>
<dbReference type="InterPro" id="IPR050406">
    <property type="entry name" value="FGGY_Carb_Kinase"/>
</dbReference>
<dbReference type="EMBL" id="SIDB01000011">
    <property type="protein sequence ID" value="KAI3426007.1"/>
    <property type="molecule type" value="Genomic_DNA"/>
</dbReference>
<protein>
    <recommendedName>
        <fullName evidence="10">Glycerol kinase</fullName>
    </recommendedName>
</protein>
<keyword evidence="3" id="KW-0547">Nucleotide-binding</keyword>
<feature type="domain" description="Carbohydrate kinase FGGY C-terminal" evidence="7">
    <location>
        <begin position="258"/>
        <end position="438"/>
    </location>
</feature>
<dbReference type="SUPFAM" id="SSF53067">
    <property type="entry name" value="Actin-like ATPase domain"/>
    <property type="match status" value="2"/>
</dbReference>
<dbReference type="OrthoDB" id="1728974at2759"/>
<dbReference type="Gene3D" id="3.30.420.40">
    <property type="match status" value="2"/>
</dbReference>
<keyword evidence="9" id="KW-1185">Reference proteome</keyword>
<comment type="caution">
    <text evidence="8">The sequence shown here is derived from an EMBL/GenBank/DDBJ whole genome shotgun (WGS) entry which is preliminary data.</text>
</comment>
<reference evidence="8" key="1">
    <citation type="journal article" date="2019" name="Plant J.">
        <title>Chlorella vulgaris genome assembly and annotation reveals the molecular basis for metabolic acclimation to high light conditions.</title>
        <authorList>
            <person name="Cecchin M."/>
            <person name="Marcolungo L."/>
            <person name="Rossato M."/>
            <person name="Girolomoni L."/>
            <person name="Cosentino E."/>
            <person name="Cuine S."/>
            <person name="Li-Beisson Y."/>
            <person name="Delledonne M."/>
            <person name="Ballottari M."/>
        </authorList>
    </citation>
    <scope>NUCLEOTIDE SEQUENCE</scope>
    <source>
        <strain evidence="8">211/11P</strain>
    </source>
</reference>
<dbReference type="AlphaFoldDB" id="A0A9D4THY5"/>
<dbReference type="HAMAP" id="MF_02220">
    <property type="entry name" value="XylB"/>
    <property type="match status" value="1"/>
</dbReference>
<dbReference type="NCBIfam" id="TIGR01312">
    <property type="entry name" value="XylB"/>
    <property type="match status" value="1"/>
</dbReference>
<reference evidence="8" key="2">
    <citation type="submission" date="2020-11" db="EMBL/GenBank/DDBJ databases">
        <authorList>
            <person name="Cecchin M."/>
            <person name="Marcolungo L."/>
            <person name="Rossato M."/>
            <person name="Girolomoni L."/>
            <person name="Cosentino E."/>
            <person name="Cuine S."/>
            <person name="Li-Beisson Y."/>
            <person name="Delledonne M."/>
            <person name="Ballottari M."/>
        </authorList>
    </citation>
    <scope>NUCLEOTIDE SEQUENCE</scope>
    <source>
        <strain evidence="8">211/11P</strain>
        <tissue evidence="8">Whole cell</tissue>
    </source>
</reference>
<sequence length="493" mass="51589">MAGGALYIGLDVGTQSTKAVVYEADSQEVVGRGSVGYSLISDRPGQAEQQPSIWIEACKDSIADALAAAGKNGSSVADRVKAVAVSGQQHGMVALDEHLAVIRPAKLWCDVESADEAAELSSLYGVTLVPSFTATKLLWLKRREPESWARLAHVLLPHDYINWWLTGRLCMEASDASGTGLLDTSARGWDQGRVEQLDAKLASCLPELIGPQEVVGTLRPEVAAQLGLGLGVQVAPGGGDNAMSALGAGAVREGSWVLSLGTSGTLFGPSNKAVLDPTGTVCPFCDATGVWLPLLCTLNCAAVAEEVRHSFGLSQQAITAAAANEPTGCSGVTMLPYLVGERTPNWPQATGAVLGLRPGLMRPGLLYRAAMEGATFGLLAGMQRMQHFGVAATELLVVGGGSRNKLWRHIVADAFQLPLRFPAEPEAAALGAALQAAAVHTGTPVAEYVLAHPPPMEAEVLQPAHQTAPAYREAFERHQHWGACLYGGAAADL</sequence>
<dbReference type="InterPro" id="IPR018484">
    <property type="entry name" value="FGGY_N"/>
</dbReference>
<dbReference type="Proteomes" id="UP001055712">
    <property type="component" value="Unassembled WGS sequence"/>
</dbReference>
<evidence type="ECO:0000259" key="7">
    <source>
        <dbReference type="Pfam" id="PF02782"/>
    </source>
</evidence>
<comment type="similarity">
    <text evidence="1">Belongs to the FGGY kinase family.</text>
</comment>
<dbReference type="Pfam" id="PF00370">
    <property type="entry name" value="FGGY_N"/>
    <property type="match status" value="1"/>
</dbReference>
<dbReference type="InterPro" id="IPR018485">
    <property type="entry name" value="FGGY_C"/>
</dbReference>
<dbReference type="GO" id="GO:0005524">
    <property type="term" value="F:ATP binding"/>
    <property type="evidence" value="ECO:0007669"/>
    <property type="project" value="UniProtKB-KW"/>
</dbReference>
<evidence type="ECO:0000313" key="8">
    <source>
        <dbReference type="EMBL" id="KAI3426007.1"/>
    </source>
</evidence>
<keyword evidence="4" id="KW-0418">Kinase</keyword>
<dbReference type="InterPro" id="IPR006000">
    <property type="entry name" value="Xylulokinase"/>
</dbReference>
<dbReference type="CDD" id="cd07809">
    <property type="entry name" value="ASKHA_NBD_FGGY_BaXK-like"/>
    <property type="match status" value="1"/>
</dbReference>
<dbReference type="PANTHER" id="PTHR43095:SF5">
    <property type="entry name" value="XYLULOSE KINASE"/>
    <property type="match status" value="1"/>
</dbReference>
<feature type="domain" description="Carbohydrate kinase FGGY N-terminal" evidence="6">
    <location>
        <begin position="6"/>
        <end position="247"/>
    </location>
</feature>
<dbReference type="InterPro" id="IPR043129">
    <property type="entry name" value="ATPase_NBD"/>
</dbReference>
<name>A0A9D4THY5_CHLVU</name>
<evidence type="ECO:0000256" key="3">
    <source>
        <dbReference type="ARBA" id="ARBA00022741"/>
    </source>
</evidence>
<dbReference type="InterPro" id="IPR000577">
    <property type="entry name" value="Carb_kinase_FGGY"/>
</dbReference>
<evidence type="ECO:0000256" key="1">
    <source>
        <dbReference type="ARBA" id="ARBA00009156"/>
    </source>
</evidence>
<evidence type="ECO:0000256" key="2">
    <source>
        <dbReference type="ARBA" id="ARBA00022679"/>
    </source>
</evidence>
<evidence type="ECO:0000259" key="6">
    <source>
        <dbReference type="Pfam" id="PF00370"/>
    </source>
</evidence>
<evidence type="ECO:0000256" key="5">
    <source>
        <dbReference type="ARBA" id="ARBA00022840"/>
    </source>
</evidence>
<keyword evidence="2" id="KW-0808">Transferase</keyword>
<dbReference type="GO" id="GO:0005997">
    <property type="term" value="P:xylulose metabolic process"/>
    <property type="evidence" value="ECO:0007669"/>
    <property type="project" value="InterPro"/>
</dbReference>
<evidence type="ECO:0000256" key="4">
    <source>
        <dbReference type="ARBA" id="ARBA00022777"/>
    </source>
</evidence>
<gene>
    <name evidence="8" type="ORF">D9Q98_007975</name>
</gene>
<proteinExistence type="inferred from homology"/>
<dbReference type="PIRSF" id="PIRSF000538">
    <property type="entry name" value="GlpK"/>
    <property type="match status" value="1"/>
</dbReference>
<evidence type="ECO:0000313" key="9">
    <source>
        <dbReference type="Proteomes" id="UP001055712"/>
    </source>
</evidence>
<dbReference type="PANTHER" id="PTHR43095">
    <property type="entry name" value="SUGAR KINASE"/>
    <property type="match status" value="1"/>
</dbReference>
<dbReference type="Pfam" id="PF02782">
    <property type="entry name" value="FGGY_C"/>
    <property type="match status" value="1"/>
</dbReference>
<dbReference type="GO" id="GO:0004856">
    <property type="term" value="F:D-xylulokinase activity"/>
    <property type="evidence" value="ECO:0007669"/>
    <property type="project" value="InterPro"/>
</dbReference>
<organism evidence="8 9">
    <name type="scientific">Chlorella vulgaris</name>
    <name type="common">Green alga</name>
    <dbReference type="NCBI Taxonomy" id="3077"/>
    <lineage>
        <taxon>Eukaryota</taxon>
        <taxon>Viridiplantae</taxon>
        <taxon>Chlorophyta</taxon>
        <taxon>core chlorophytes</taxon>
        <taxon>Trebouxiophyceae</taxon>
        <taxon>Chlorellales</taxon>
        <taxon>Chlorellaceae</taxon>
        <taxon>Chlorella clade</taxon>
        <taxon>Chlorella</taxon>
    </lineage>
</organism>
<accession>A0A9D4THY5</accession>